<dbReference type="Pfam" id="PF00512">
    <property type="entry name" value="HisKA"/>
    <property type="match status" value="1"/>
</dbReference>
<evidence type="ECO:0000256" key="4">
    <source>
        <dbReference type="ARBA" id="ARBA00022679"/>
    </source>
</evidence>
<evidence type="ECO:0000259" key="10">
    <source>
        <dbReference type="PROSITE" id="PS50109"/>
    </source>
</evidence>
<keyword evidence="6" id="KW-0418">Kinase</keyword>
<dbReference type="SUPFAM" id="SSF47384">
    <property type="entry name" value="Homodimeric domain of signal transducing histidine kinase"/>
    <property type="match status" value="1"/>
</dbReference>
<keyword evidence="4" id="KW-0808">Transferase</keyword>
<dbReference type="InterPro" id="IPR004358">
    <property type="entry name" value="Sig_transdc_His_kin-like_C"/>
</dbReference>
<dbReference type="CDD" id="cd00082">
    <property type="entry name" value="HisKA"/>
    <property type="match status" value="1"/>
</dbReference>
<keyword evidence="12" id="KW-1185">Reference proteome</keyword>
<dbReference type="STRING" id="1795632.TH606_09390"/>
<accession>A0A177E7I9</accession>
<sequence>MESSLRLKVQIGYLILLIPLCFSLILSYISLNSLWYRIKSLETIDLFIQNLLEIRRYEKNFFLYKNNKDLENTKKLATRTLEILSKKKEIFYKIDKEKSKEIKNKLNNYLLFLNKIEEIKPEIVRKLGHELIILGKDLRNKQLSIIDTSFSKLIVYLFILGLISIGIIIGVGFFLAKRVVSPLEDLEKCMKEILTSKYFSVNCPSHRDKEVRSVMKTLDLMLKEIKARKAQLIQSEKLASLGTLLFGVAHELNNPLSNASSSCQILMEDIDNIDKNEIKNFIKQIDHEIWRARDIILALLEFSRYKQFDLSEWNLYNLIQEVLFILKSKIKQKNIKVDIRVDKKLKIYADKQTFQQALINLISNSIDAIENNGQILIKACYDPNRHGIFIAIEDNGCGIPLSILDKIFDPFFTTKGVKGIGLGLYLVNEIVSRHGGTIEVESEQGKGTIFYLFFPYKRHSKSQINGEEECKCL</sequence>
<name>A0A177E7I9_9BACT</name>
<proteinExistence type="predicted"/>
<dbReference type="SMART" id="SM00388">
    <property type="entry name" value="HisKA"/>
    <property type="match status" value="1"/>
</dbReference>
<evidence type="ECO:0000256" key="6">
    <source>
        <dbReference type="ARBA" id="ARBA00022777"/>
    </source>
</evidence>
<evidence type="ECO:0000256" key="9">
    <source>
        <dbReference type="SAM" id="Phobius"/>
    </source>
</evidence>
<dbReference type="GO" id="GO:0000155">
    <property type="term" value="F:phosphorelay sensor kinase activity"/>
    <property type="evidence" value="ECO:0007669"/>
    <property type="project" value="InterPro"/>
</dbReference>
<dbReference type="GO" id="GO:0005524">
    <property type="term" value="F:ATP binding"/>
    <property type="evidence" value="ECO:0007669"/>
    <property type="project" value="UniProtKB-KW"/>
</dbReference>
<dbReference type="SMART" id="SM00387">
    <property type="entry name" value="HATPase_c"/>
    <property type="match status" value="1"/>
</dbReference>
<evidence type="ECO:0000256" key="8">
    <source>
        <dbReference type="ARBA" id="ARBA00023012"/>
    </source>
</evidence>
<keyword evidence="9" id="KW-1133">Transmembrane helix</keyword>
<dbReference type="InterPro" id="IPR036097">
    <property type="entry name" value="HisK_dim/P_sf"/>
</dbReference>
<keyword evidence="5" id="KW-0547">Nucleotide-binding</keyword>
<dbReference type="InterPro" id="IPR036890">
    <property type="entry name" value="HATPase_C_sf"/>
</dbReference>
<keyword evidence="8" id="KW-0902">Two-component regulatory system</keyword>
<evidence type="ECO:0000256" key="2">
    <source>
        <dbReference type="ARBA" id="ARBA00012438"/>
    </source>
</evidence>
<reference evidence="11 12" key="1">
    <citation type="submission" date="2016-02" db="EMBL/GenBank/DDBJ databases">
        <title>Draft genome sequence of Thermodesulfatator sp. S606.</title>
        <authorList>
            <person name="Lai Q."/>
            <person name="Cao J."/>
            <person name="Dupont S."/>
            <person name="Shao Z."/>
            <person name="Jebbar M."/>
            <person name="Alain K."/>
        </authorList>
    </citation>
    <scope>NUCLEOTIDE SEQUENCE [LARGE SCALE GENOMIC DNA]</scope>
    <source>
        <strain evidence="11 12">S606</strain>
    </source>
</reference>
<evidence type="ECO:0000256" key="3">
    <source>
        <dbReference type="ARBA" id="ARBA00022553"/>
    </source>
</evidence>
<feature type="domain" description="Histidine kinase" evidence="10">
    <location>
        <begin position="247"/>
        <end position="458"/>
    </location>
</feature>
<dbReference type="AlphaFoldDB" id="A0A177E7I9"/>
<gene>
    <name evidence="11" type="ORF">TH606_09390</name>
</gene>
<dbReference type="PANTHER" id="PTHR43065:SF46">
    <property type="entry name" value="C4-DICARBOXYLATE TRANSPORT SENSOR PROTEIN DCTB"/>
    <property type="match status" value="1"/>
</dbReference>
<dbReference type="InterPro" id="IPR003594">
    <property type="entry name" value="HATPase_dom"/>
</dbReference>
<dbReference type="InterPro" id="IPR005467">
    <property type="entry name" value="His_kinase_dom"/>
</dbReference>
<evidence type="ECO:0000256" key="5">
    <source>
        <dbReference type="ARBA" id="ARBA00022741"/>
    </source>
</evidence>
<keyword evidence="3" id="KW-0597">Phosphoprotein</keyword>
<dbReference type="PANTHER" id="PTHR43065">
    <property type="entry name" value="SENSOR HISTIDINE KINASE"/>
    <property type="match status" value="1"/>
</dbReference>
<keyword evidence="9" id="KW-0472">Membrane</keyword>
<dbReference type="OrthoDB" id="224978at2"/>
<dbReference type="Proteomes" id="UP000076964">
    <property type="component" value="Unassembled WGS sequence"/>
</dbReference>
<evidence type="ECO:0000256" key="1">
    <source>
        <dbReference type="ARBA" id="ARBA00000085"/>
    </source>
</evidence>
<protein>
    <recommendedName>
        <fullName evidence="2">histidine kinase</fullName>
        <ecNumber evidence="2">2.7.13.3</ecNumber>
    </recommendedName>
</protein>
<dbReference type="Gene3D" id="3.30.565.10">
    <property type="entry name" value="Histidine kinase-like ATPase, C-terminal domain"/>
    <property type="match status" value="1"/>
</dbReference>
<evidence type="ECO:0000313" key="12">
    <source>
        <dbReference type="Proteomes" id="UP000076964"/>
    </source>
</evidence>
<dbReference type="Gene3D" id="1.10.287.130">
    <property type="match status" value="1"/>
</dbReference>
<comment type="caution">
    <text evidence="11">The sequence shown here is derived from an EMBL/GenBank/DDBJ whole genome shotgun (WGS) entry which is preliminary data.</text>
</comment>
<organism evidence="11 12">
    <name type="scientific">Thermodesulfatator autotrophicus</name>
    <dbReference type="NCBI Taxonomy" id="1795632"/>
    <lineage>
        <taxon>Bacteria</taxon>
        <taxon>Pseudomonadati</taxon>
        <taxon>Thermodesulfobacteriota</taxon>
        <taxon>Thermodesulfobacteria</taxon>
        <taxon>Thermodesulfobacteriales</taxon>
        <taxon>Thermodesulfatatoraceae</taxon>
        <taxon>Thermodesulfatator</taxon>
    </lineage>
</organism>
<feature type="transmembrane region" description="Helical" evidence="9">
    <location>
        <begin position="153"/>
        <end position="176"/>
    </location>
</feature>
<dbReference type="Gene3D" id="6.10.340.10">
    <property type="match status" value="1"/>
</dbReference>
<evidence type="ECO:0000256" key="7">
    <source>
        <dbReference type="ARBA" id="ARBA00022840"/>
    </source>
</evidence>
<keyword evidence="9" id="KW-0812">Transmembrane</keyword>
<dbReference type="InterPro" id="IPR003661">
    <property type="entry name" value="HisK_dim/P_dom"/>
</dbReference>
<dbReference type="RefSeq" id="WP_068543242.1">
    <property type="nucleotide sequence ID" value="NZ_LSFI01000046.1"/>
</dbReference>
<feature type="transmembrane region" description="Helical" evidence="9">
    <location>
        <begin position="12"/>
        <end position="31"/>
    </location>
</feature>
<dbReference type="EMBL" id="LSFI01000046">
    <property type="protein sequence ID" value="OAG26989.1"/>
    <property type="molecule type" value="Genomic_DNA"/>
</dbReference>
<dbReference type="PRINTS" id="PR00344">
    <property type="entry name" value="BCTRLSENSOR"/>
</dbReference>
<dbReference type="EC" id="2.7.13.3" evidence="2"/>
<evidence type="ECO:0000313" key="11">
    <source>
        <dbReference type="EMBL" id="OAG26989.1"/>
    </source>
</evidence>
<dbReference type="PROSITE" id="PS50109">
    <property type="entry name" value="HIS_KIN"/>
    <property type="match status" value="1"/>
</dbReference>
<dbReference type="Pfam" id="PF02518">
    <property type="entry name" value="HATPase_c"/>
    <property type="match status" value="1"/>
</dbReference>
<keyword evidence="7" id="KW-0067">ATP-binding</keyword>
<dbReference type="SUPFAM" id="SSF55874">
    <property type="entry name" value="ATPase domain of HSP90 chaperone/DNA topoisomerase II/histidine kinase"/>
    <property type="match status" value="1"/>
</dbReference>
<comment type="catalytic activity">
    <reaction evidence="1">
        <text>ATP + protein L-histidine = ADP + protein N-phospho-L-histidine.</text>
        <dbReference type="EC" id="2.7.13.3"/>
    </reaction>
</comment>